<dbReference type="Pfam" id="PF00575">
    <property type="entry name" value="S1"/>
    <property type="match status" value="1"/>
</dbReference>
<evidence type="ECO:0000313" key="11">
    <source>
        <dbReference type="Proteomes" id="UP000285138"/>
    </source>
</evidence>
<dbReference type="InterPro" id="IPR004476">
    <property type="entry name" value="RNase_II/RNase_R"/>
</dbReference>
<keyword evidence="6 8" id="KW-0269">Exonuclease</keyword>
<dbReference type="EC" id="3.1.13.1" evidence="8"/>
<evidence type="ECO:0000256" key="3">
    <source>
        <dbReference type="ARBA" id="ARBA00022490"/>
    </source>
</evidence>
<dbReference type="PROSITE" id="PS50126">
    <property type="entry name" value="S1"/>
    <property type="match status" value="1"/>
</dbReference>
<dbReference type="SMART" id="SM00357">
    <property type="entry name" value="CSP"/>
    <property type="match status" value="2"/>
</dbReference>
<evidence type="ECO:0000259" key="9">
    <source>
        <dbReference type="PROSITE" id="PS50126"/>
    </source>
</evidence>
<keyword evidence="5 8" id="KW-0378">Hydrolase</keyword>
<dbReference type="Pfam" id="PF00773">
    <property type="entry name" value="RNB"/>
    <property type="match status" value="1"/>
</dbReference>
<dbReference type="InterPro" id="IPR022966">
    <property type="entry name" value="RNase_II/R_CS"/>
</dbReference>
<keyword evidence="4 8" id="KW-0540">Nuclease</keyword>
<dbReference type="AlphaFoldDB" id="A0A424YFE1"/>
<comment type="subcellular location">
    <subcellularLocation>
        <location evidence="2 8">Cytoplasm</location>
    </subcellularLocation>
</comment>
<dbReference type="GO" id="GO:0008859">
    <property type="term" value="F:exoribonuclease II activity"/>
    <property type="evidence" value="ECO:0007669"/>
    <property type="project" value="UniProtKB-UniRule"/>
</dbReference>
<proteinExistence type="inferred from homology"/>
<keyword evidence="7 8" id="KW-0694">RNA-binding</keyword>
<dbReference type="PANTHER" id="PTHR23355:SF9">
    <property type="entry name" value="DIS3-LIKE EXONUCLEASE 2"/>
    <property type="match status" value="1"/>
</dbReference>
<evidence type="ECO:0000256" key="7">
    <source>
        <dbReference type="ARBA" id="ARBA00022884"/>
    </source>
</evidence>
<sequence length="708" mass="82601">MILKEKLLAFIREKSYKPLTLEELISALNITDKKEIKKFNKLLEEMEAEGEIIRTRYNRYGAPERMNLLVGYFQGHPQGYGFVISEREDMGDVFISANNLNGAMHQDKVVARLFKKANGKNYEGEIIRILKRRNKSLVGTFEASRNFGFVIPDEHRIYQDVFVPKSVAQGAKNGDKVVVEITRWPEKRRNPEGKVVEILGHKNIPGIDVLSIIKKYELPEEFPPEVISEVKQFPDEIKGEEFEIRKDFREKTIITIDDEEAKDLDDAVSLEETEKGFRLGVYIADVGYYVKEGSFLDREAYKRGTSTYLVDRVIPMLPPRLSNQLCSLNPQIDRLVLCALMDLDHQGKVTDHEFYLGIINIEERMTYQEVNKILENKDEELRNRYRGILPMLENMEKLANILKENRKNRGSLGFQFPETRIELDDQGRPVKVEEKKRGIAENLIEEFMIVCNEVVAEHFYWENVPFLYRIHPDPEEEKIMAFRDYIANFGYTLKGSLSKLHPSALQKILEEVEGKKEERVVHTILLRSMKLARYSEVRERHFGLASEYYTHFTSPIRRYPDLTIHRIIRDMLMKESLSRKRVKKLKKNLPDIADHSSEKERVAMEAERESQDLKKVEYMEEMVGQEFPAVISSITPFGMFVILENTIEGLVHVSSMTDDYYHYIDKQYSLAGERTGKVYRIGDEVRIIVDKVNREERNIDFLLVEGQD</sequence>
<dbReference type="HAMAP" id="MF_01895">
    <property type="entry name" value="RNase_R"/>
    <property type="match status" value="1"/>
</dbReference>
<evidence type="ECO:0000256" key="5">
    <source>
        <dbReference type="ARBA" id="ARBA00022801"/>
    </source>
</evidence>
<dbReference type="Proteomes" id="UP000285138">
    <property type="component" value="Unassembled WGS sequence"/>
</dbReference>
<dbReference type="Pfam" id="PF08206">
    <property type="entry name" value="OB_RNB"/>
    <property type="match status" value="1"/>
</dbReference>
<dbReference type="CDD" id="cd04471">
    <property type="entry name" value="S1_RNase_R"/>
    <property type="match status" value="1"/>
</dbReference>
<dbReference type="Pfam" id="PF17876">
    <property type="entry name" value="CSD2"/>
    <property type="match status" value="1"/>
</dbReference>
<dbReference type="GO" id="GO:0003723">
    <property type="term" value="F:RNA binding"/>
    <property type="evidence" value="ECO:0007669"/>
    <property type="project" value="UniProtKB-UniRule"/>
</dbReference>
<dbReference type="FunFam" id="2.40.50.140:FF:000219">
    <property type="entry name" value="Ribonuclease R"/>
    <property type="match status" value="1"/>
</dbReference>
<evidence type="ECO:0000256" key="2">
    <source>
        <dbReference type="ARBA" id="ARBA00004496"/>
    </source>
</evidence>
<dbReference type="NCBIfam" id="TIGR00358">
    <property type="entry name" value="3_prime_RNase"/>
    <property type="match status" value="1"/>
</dbReference>
<dbReference type="InterPro" id="IPR003029">
    <property type="entry name" value="S1_domain"/>
</dbReference>
<gene>
    <name evidence="8 10" type="primary">rnr</name>
    <name evidence="10" type="ORF">D5R97_04385</name>
</gene>
<dbReference type="InterPro" id="IPR012340">
    <property type="entry name" value="NA-bd_OB-fold"/>
</dbReference>
<dbReference type="InterPro" id="IPR001900">
    <property type="entry name" value="RNase_II/R"/>
</dbReference>
<evidence type="ECO:0000256" key="8">
    <source>
        <dbReference type="HAMAP-Rule" id="MF_01895"/>
    </source>
</evidence>
<dbReference type="InterPro" id="IPR011129">
    <property type="entry name" value="CSD"/>
</dbReference>
<dbReference type="InterPro" id="IPR011805">
    <property type="entry name" value="RNase_R"/>
</dbReference>
<feature type="domain" description="S1 motif" evidence="9">
    <location>
        <begin position="624"/>
        <end position="704"/>
    </location>
</feature>
<dbReference type="SMART" id="SM00955">
    <property type="entry name" value="RNB"/>
    <property type="match status" value="1"/>
</dbReference>
<dbReference type="InterPro" id="IPR050180">
    <property type="entry name" value="RNR_Ribonuclease"/>
</dbReference>
<dbReference type="InterPro" id="IPR013223">
    <property type="entry name" value="RNase_B_OB_dom"/>
</dbReference>
<organism evidence="10 11">
    <name type="scientific">Candidatus Syntrophonatronum acetioxidans</name>
    <dbReference type="NCBI Taxonomy" id="1795816"/>
    <lineage>
        <taxon>Bacteria</taxon>
        <taxon>Bacillati</taxon>
        <taxon>Bacillota</taxon>
        <taxon>Clostridia</taxon>
        <taxon>Eubacteriales</taxon>
        <taxon>Syntrophomonadaceae</taxon>
        <taxon>Candidatus Syntrophonatronum</taxon>
    </lineage>
</organism>
<dbReference type="PANTHER" id="PTHR23355">
    <property type="entry name" value="RIBONUCLEASE"/>
    <property type="match status" value="1"/>
</dbReference>
<dbReference type="SMART" id="SM00316">
    <property type="entry name" value="S1"/>
    <property type="match status" value="1"/>
</dbReference>
<evidence type="ECO:0000256" key="6">
    <source>
        <dbReference type="ARBA" id="ARBA00022839"/>
    </source>
</evidence>
<dbReference type="EMBL" id="QZAA01000116">
    <property type="protein sequence ID" value="RQD76447.1"/>
    <property type="molecule type" value="Genomic_DNA"/>
</dbReference>
<dbReference type="GO" id="GO:0006402">
    <property type="term" value="P:mRNA catabolic process"/>
    <property type="evidence" value="ECO:0007669"/>
    <property type="project" value="TreeGrafter"/>
</dbReference>
<dbReference type="PROSITE" id="PS01175">
    <property type="entry name" value="RIBONUCLEASE_II"/>
    <property type="match status" value="1"/>
</dbReference>
<dbReference type="GO" id="GO:0005829">
    <property type="term" value="C:cytosol"/>
    <property type="evidence" value="ECO:0007669"/>
    <property type="project" value="TreeGrafter"/>
</dbReference>
<comment type="catalytic activity">
    <reaction evidence="1 8">
        <text>Exonucleolytic cleavage in the 3'- to 5'-direction to yield nucleoside 5'-phosphates.</text>
        <dbReference type="EC" id="3.1.13.1"/>
    </reaction>
</comment>
<dbReference type="Gene3D" id="2.40.50.140">
    <property type="entry name" value="Nucleic acid-binding proteins"/>
    <property type="match status" value="3"/>
</dbReference>
<comment type="similarity">
    <text evidence="8">Belongs to the RNR ribonuclease family. RNase R subfamily.</text>
</comment>
<comment type="function">
    <text evidence="8">3'-5' exoribonuclease that releases 5'-nucleoside monophosphates and is involved in maturation of structured RNAs.</text>
</comment>
<evidence type="ECO:0000256" key="1">
    <source>
        <dbReference type="ARBA" id="ARBA00001849"/>
    </source>
</evidence>
<evidence type="ECO:0000256" key="4">
    <source>
        <dbReference type="ARBA" id="ARBA00022722"/>
    </source>
</evidence>
<protein>
    <recommendedName>
        <fullName evidence="8">Ribonuclease R</fullName>
        <shortName evidence="8">RNase R</shortName>
        <ecNumber evidence="8">3.1.13.1</ecNumber>
    </recommendedName>
</protein>
<reference evidence="10 11" key="1">
    <citation type="submission" date="2018-08" db="EMBL/GenBank/DDBJ databases">
        <title>The metabolism and importance of syntrophic acetate oxidation coupled to methane or sulfide production in haloalkaline environments.</title>
        <authorList>
            <person name="Timmers P.H.A."/>
            <person name="Vavourakis C.D."/>
            <person name="Sorokin D.Y."/>
            <person name="Sinninghe Damste J.S."/>
            <person name="Muyzer G."/>
            <person name="Stams A.J.M."/>
            <person name="Plugge C.M."/>
        </authorList>
    </citation>
    <scope>NUCLEOTIDE SEQUENCE [LARGE SCALE GENOMIC DNA]</scope>
    <source>
        <strain evidence="10">MSAO_Bac1</strain>
    </source>
</reference>
<name>A0A424YFE1_9FIRM</name>
<dbReference type="InterPro" id="IPR040476">
    <property type="entry name" value="CSD2"/>
</dbReference>
<keyword evidence="3 8" id="KW-0963">Cytoplasm</keyword>
<dbReference type="NCBIfam" id="TIGR02063">
    <property type="entry name" value="RNase_R"/>
    <property type="match status" value="1"/>
</dbReference>
<accession>A0A424YFE1</accession>
<dbReference type="SUPFAM" id="SSF50249">
    <property type="entry name" value="Nucleic acid-binding proteins"/>
    <property type="match status" value="3"/>
</dbReference>
<comment type="caution">
    <text evidence="10">The sequence shown here is derived from an EMBL/GenBank/DDBJ whole genome shotgun (WGS) entry which is preliminary data.</text>
</comment>
<evidence type="ECO:0000313" key="10">
    <source>
        <dbReference type="EMBL" id="RQD76447.1"/>
    </source>
</evidence>